<reference evidence="1 2" key="1">
    <citation type="submission" date="2019-03" db="EMBL/GenBank/DDBJ databases">
        <title>Genomic Encyclopedia of Type Strains, Phase IV (KMG-IV): sequencing the most valuable type-strain genomes for metagenomic binning, comparative biology and taxonomic classification.</title>
        <authorList>
            <person name="Goeker M."/>
        </authorList>
    </citation>
    <scope>NUCLEOTIDE SEQUENCE [LARGE SCALE GENOMIC DNA]</scope>
    <source>
        <strain evidence="1 2">DSM 21944</strain>
    </source>
</reference>
<evidence type="ECO:0000313" key="1">
    <source>
        <dbReference type="EMBL" id="TCT00758.1"/>
    </source>
</evidence>
<dbReference type="InterPro" id="IPR011050">
    <property type="entry name" value="Pectin_lyase_fold/virulence"/>
</dbReference>
<comment type="caution">
    <text evidence="1">The sequence shown here is derived from an EMBL/GenBank/DDBJ whole genome shotgun (WGS) entry which is preliminary data.</text>
</comment>
<dbReference type="RefSeq" id="WP_132577195.1">
    <property type="nucleotide sequence ID" value="NZ_JBHLWF010000013.1"/>
</dbReference>
<gene>
    <name evidence="1" type="ORF">EDC25_102123</name>
</gene>
<name>A0A4V2UWS2_9GAMM</name>
<accession>A0A4V2UWS2</accession>
<keyword evidence="2" id="KW-1185">Reference proteome</keyword>
<organism evidence="1 2">
    <name type="scientific">Pseudofulvimonas gallinarii</name>
    <dbReference type="NCBI Taxonomy" id="634155"/>
    <lineage>
        <taxon>Bacteria</taxon>
        <taxon>Pseudomonadati</taxon>
        <taxon>Pseudomonadota</taxon>
        <taxon>Gammaproteobacteria</taxon>
        <taxon>Lysobacterales</taxon>
        <taxon>Rhodanobacteraceae</taxon>
        <taxon>Pseudofulvimonas</taxon>
    </lineage>
</organism>
<dbReference type="InterPro" id="IPR059226">
    <property type="entry name" value="Choice_anch_Q_dom"/>
</dbReference>
<dbReference type="SUPFAM" id="SSF51126">
    <property type="entry name" value="Pectin lyase-like"/>
    <property type="match status" value="1"/>
</dbReference>
<dbReference type="EMBL" id="SMAF01000002">
    <property type="protein sequence ID" value="TCT00758.1"/>
    <property type="molecule type" value="Genomic_DNA"/>
</dbReference>
<dbReference type="AlphaFoldDB" id="A0A4V2UWS2"/>
<proteinExistence type="predicted"/>
<dbReference type="OrthoDB" id="5956784at2"/>
<sequence>MVFDIGAAALLENVTLTGNGGGAVGAISNDGFSRLDILNGTITLNGGVAGMPLPLTGGIRDVHGGAGLTYLANTYLAGNFAQTVAGVPDCNNGFSMGGNIIGDAQRCQQFAPQPDDQLDVVPPLLALADHGGFTQTHRPAQGASAIDRGREAHCATADQRGVARPQDGDGDGTRACDVGAFEVEVDTIFASGFETSAPARDLPPP</sequence>
<protein>
    <submittedName>
        <fullName evidence="1">Uncharacterized protein</fullName>
    </submittedName>
</protein>
<evidence type="ECO:0000313" key="2">
    <source>
        <dbReference type="Proteomes" id="UP000294599"/>
    </source>
</evidence>
<dbReference type="Proteomes" id="UP000294599">
    <property type="component" value="Unassembled WGS sequence"/>
</dbReference>
<dbReference type="NCBIfam" id="NF041518">
    <property type="entry name" value="choice_anch_Q"/>
    <property type="match status" value="1"/>
</dbReference>